<protein>
    <submittedName>
        <fullName evidence="1">Uncharacterized protein</fullName>
    </submittedName>
</protein>
<proteinExistence type="predicted"/>
<gene>
    <name evidence="1" type="ORF">DPQ25_06705</name>
</gene>
<accession>A0A328UGS5</accession>
<dbReference type="EMBL" id="QLYR01000003">
    <property type="protein sequence ID" value="RAQ29174.1"/>
    <property type="molecule type" value="Genomic_DNA"/>
</dbReference>
<comment type="caution">
    <text evidence="1">The sequence shown here is derived from an EMBL/GenBank/DDBJ whole genome shotgun (WGS) entry which is preliminary data.</text>
</comment>
<name>A0A328UGS5_9FIRM</name>
<reference evidence="1 2" key="1">
    <citation type="submission" date="2018-06" db="EMBL/GenBank/DDBJ databases">
        <title>Noncontiguous genome sequence of Ruminococcaceae bacterium ASD2818.</title>
        <authorList>
            <person name="Chaplin A.V."/>
            <person name="Sokolova S.R."/>
            <person name="Kochetkova T.O."/>
            <person name="Goltsov A.Y."/>
            <person name="Trofimov D.Y."/>
            <person name="Efimov B.A."/>
        </authorList>
    </citation>
    <scope>NUCLEOTIDE SEQUENCE [LARGE SCALE GENOMIC DNA]</scope>
    <source>
        <strain evidence="1 2">ASD2818</strain>
    </source>
</reference>
<evidence type="ECO:0000313" key="1">
    <source>
        <dbReference type="EMBL" id="RAQ29174.1"/>
    </source>
</evidence>
<sequence length="59" mass="7036">MELYKEILTQYLERKTANGYMENRIDQALMEIKMILDDESLEDGMRILQIKEIVCAREP</sequence>
<dbReference type="Proteomes" id="UP000249377">
    <property type="component" value="Unassembled WGS sequence"/>
</dbReference>
<keyword evidence="2" id="KW-1185">Reference proteome</keyword>
<organism evidence="1 2">
    <name type="scientific">Hydrogeniiclostridium mannosilyticum</name>
    <dbReference type="NCBI Taxonomy" id="2764322"/>
    <lineage>
        <taxon>Bacteria</taxon>
        <taxon>Bacillati</taxon>
        <taxon>Bacillota</taxon>
        <taxon>Clostridia</taxon>
        <taxon>Eubacteriales</taxon>
        <taxon>Acutalibacteraceae</taxon>
        <taxon>Hydrogeniiclostridium</taxon>
    </lineage>
</organism>
<dbReference type="AlphaFoldDB" id="A0A328UGS5"/>
<evidence type="ECO:0000313" key="2">
    <source>
        <dbReference type="Proteomes" id="UP000249377"/>
    </source>
</evidence>
<dbReference type="RefSeq" id="WP_112332405.1">
    <property type="nucleotide sequence ID" value="NZ_JADPHD010000003.1"/>
</dbReference>